<gene>
    <name evidence="2" type="ORF">A2988_00300</name>
</gene>
<evidence type="ECO:0000313" key="2">
    <source>
        <dbReference type="EMBL" id="OGD33920.1"/>
    </source>
</evidence>
<proteinExistence type="predicted"/>
<dbReference type="SUPFAM" id="SSF52833">
    <property type="entry name" value="Thioredoxin-like"/>
    <property type="match status" value="1"/>
</dbReference>
<dbReference type="InterPro" id="IPR036249">
    <property type="entry name" value="Thioredoxin-like_sf"/>
</dbReference>
<comment type="caution">
    <text evidence="2">The sequence shown here is derived from an EMBL/GenBank/DDBJ whole genome shotgun (WGS) entry which is preliminary data.</text>
</comment>
<dbReference type="PANTHER" id="PTHR42852:SF13">
    <property type="entry name" value="PROTEIN DIPZ"/>
    <property type="match status" value="1"/>
</dbReference>
<dbReference type="AlphaFoldDB" id="A0A1F5BTL0"/>
<protein>
    <recommendedName>
        <fullName evidence="1">Thioredoxin domain-containing protein</fullName>
    </recommendedName>
</protein>
<dbReference type="InterPro" id="IPR013766">
    <property type="entry name" value="Thioredoxin_domain"/>
</dbReference>
<dbReference type="InterPro" id="IPR041017">
    <property type="entry name" value="Thioredoxin_10"/>
</dbReference>
<dbReference type="EMBL" id="MEYS01000002">
    <property type="protein sequence ID" value="OGD33920.1"/>
    <property type="molecule type" value="Genomic_DNA"/>
</dbReference>
<dbReference type="Proteomes" id="UP000176650">
    <property type="component" value="Unassembled WGS sequence"/>
</dbReference>
<accession>A0A1F5BTL0</accession>
<name>A0A1F5BTL0_9BACT</name>
<dbReference type="PANTHER" id="PTHR42852">
    <property type="entry name" value="THIOL:DISULFIDE INTERCHANGE PROTEIN DSBE"/>
    <property type="match status" value="1"/>
</dbReference>
<dbReference type="Gene3D" id="2.60.120.260">
    <property type="entry name" value="Galactose-binding domain-like"/>
    <property type="match status" value="1"/>
</dbReference>
<dbReference type="PROSITE" id="PS51352">
    <property type="entry name" value="THIOREDOXIN_2"/>
    <property type="match status" value="1"/>
</dbReference>
<dbReference type="Pfam" id="PF08534">
    <property type="entry name" value="Redoxin"/>
    <property type="match status" value="1"/>
</dbReference>
<dbReference type="Pfam" id="PF17991">
    <property type="entry name" value="Thioredoxin_10"/>
    <property type="match status" value="1"/>
</dbReference>
<dbReference type="InterPro" id="IPR050553">
    <property type="entry name" value="Thioredoxin_ResA/DsbE_sf"/>
</dbReference>
<dbReference type="InterPro" id="IPR013740">
    <property type="entry name" value="Redoxin"/>
</dbReference>
<reference evidence="2 3" key="1">
    <citation type="journal article" date="2016" name="Nat. Commun.">
        <title>Thousands of microbial genomes shed light on interconnected biogeochemical processes in an aquifer system.</title>
        <authorList>
            <person name="Anantharaman K."/>
            <person name="Brown C.T."/>
            <person name="Hug L.A."/>
            <person name="Sharon I."/>
            <person name="Castelle C.J."/>
            <person name="Probst A.J."/>
            <person name="Thomas B.C."/>
            <person name="Singh A."/>
            <person name="Wilkins M.J."/>
            <person name="Karaoz U."/>
            <person name="Brodie E.L."/>
            <person name="Williams K.H."/>
            <person name="Hubbard S.S."/>
            <person name="Banfield J.F."/>
        </authorList>
    </citation>
    <scope>NUCLEOTIDE SEQUENCE [LARGE SCALE GENOMIC DNA]</scope>
</reference>
<evidence type="ECO:0000313" key="3">
    <source>
        <dbReference type="Proteomes" id="UP000176650"/>
    </source>
</evidence>
<dbReference type="Gene3D" id="3.40.30.10">
    <property type="entry name" value="Glutaredoxin"/>
    <property type="match status" value="1"/>
</dbReference>
<dbReference type="GO" id="GO:0016491">
    <property type="term" value="F:oxidoreductase activity"/>
    <property type="evidence" value="ECO:0007669"/>
    <property type="project" value="InterPro"/>
</dbReference>
<dbReference type="STRING" id="1797298.A2988_00300"/>
<sequence>MSFSVRTIVLLGAFGLIIGSIIALESTKPARVSSSAQKAMPARDAGSSSSRAASMAVKEKAARYQLAPEIASPAGFINTTLMDSGQTTPITISELIGKKVILVDFWTYSCINCQRTTPYLNAWYEKYKDKGLEIIGVHTPEFEFEKKYENVLAAVKKFNITYPVVQDNGYATWTAYKNRYWPRKYLIDIDGFIVYDHIGEGGYEETEKKIQELLEERMVVFNMEGAIAKDIAKPQGISDVDASKPRSPEIYFGSGRNEYLGNGKQKTSGAQTLIEPVRVKTNALYMAGTWQFEPEFAENTSAGSKIIFRYQGRDVYFVASADSDVKIKILKDGKPLGLEAGEDVDTESSTVTVREDRLYKLIEDSSYGEHTLEMIIESPGLRAFTFTFG</sequence>
<evidence type="ECO:0000259" key="1">
    <source>
        <dbReference type="PROSITE" id="PS51352"/>
    </source>
</evidence>
<feature type="domain" description="Thioredoxin" evidence="1">
    <location>
        <begin position="61"/>
        <end position="215"/>
    </location>
</feature>
<organism evidence="2 3">
    <name type="scientific">Candidatus Azambacteria bacterium RIFCSPLOWO2_01_FULL_46_25</name>
    <dbReference type="NCBI Taxonomy" id="1797298"/>
    <lineage>
        <taxon>Bacteria</taxon>
        <taxon>Candidatus Azamiibacteriota</taxon>
    </lineage>
</organism>